<keyword evidence="3" id="KW-1185">Reference proteome</keyword>
<name>A0A1E4SHB7_9ASCO</name>
<dbReference type="Pfam" id="PF26163">
    <property type="entry name" value="mS26"/>
    <property type="match status" value="1"/>
</dbReference>
<evidence type="ECO:0000313" key="3">
    <source>
        <dbReference type="Proteomes" id="UP000094285"/>
    </source>
</evidence>
<dbReference type="GeneID" id="30984091"/>
<gene>
    <name evidence="2" type="ORF">CANTADRAFT_51542</name>
</gene>
<feature type="coiled-coil region" evidence="1">
    <location>
        <begin position="175"/>
        <end position="202"/>
    </location>
</feature>
<dbReference type="Proteomes" id="UP000094285">
    <property type="component" value="Unassembled WGS sequence"/>
</dbReference>
<keyword evidence="1" id="KW-0175">Coiled coil</keyword>
<dbReference type="AlphaFoldDB" id="A0A1E4SHB7"/>
<reference evidence="3" key="1">
    <citation type="submission" date="2016-05" db="EMBL/GenBank/DDBJ databases">
        <title>Comparative genomics of biotechnologically important yeasts.</title>
        <authorList>
            <consortium name="DOE Joint Genome Institute"/>
            <person name="Riley R."/>
            <person name="Haridas S."/>
            <person name="Wolfe K.H."/>
            <person name="Lopes M.R."/>
            <person name="Hittinger C.T."/>
            <person name="Goker M."/>
            <person name="Salamov A."/>
            <person name="Wisecaver J."/>
            <person name="Long T.M."/>
            <person name="Aerts A.L."/>
            <person name="Barry K."/>
            <person name="Choi C."/>
            <person name="Clum A."/>
            <person name="Coughlan A.Y."/>
            <person name="Deshpande S."/>
            <person name="Douglass A.P."/>
            <person name="Hanson S.J."/>
            <person name="Klenk H.-P."/>
            <person name="Labutti K."/>
            <person name="Lapidus A."/>
            <person name="Lindquist E."/>
            <person name="Lipzen A."/>
            <person name="Meier-Kolthoff J.P."/>
            <person name="Ohm R.A."/>
            <person name="Otillar R.P."/>
            <person name="Pangilinan J."/>
            <person name="Peng Y."/>
            <person name="Rokas A."/>
            <person name="Rosa C.A."/>
            <person name="Scheuner C."/>
            <person name="Sibirny A.A."/>
            <person name="Slot J.C."/>
            <person name="Stielow J.B."/>
            <person name="Sun H."/>
            <person name="Kurtzman C.P."/>
            <person name="Blackwell M."/>
            <person name="Grigoriev I.V."/>
            <person name="Jeffries T.W."/>
        </authorList>
    </citation>
    <scope>NUCLEOTIDE SEQUENCE [LARGE SCALE GENOMIC DNA]</scope>
    <source>
        <strain evidence="3">NRRL Y-17324</strain>
    </source>
</reference>
<protein>
    <submittedName>
        <fullName evidence="2">Uncharacterized protein</fullName>
    </submittedName>
</protein>
<dbReference type="CDD" id="cd23703">
    <property type="entry name" value="mS26_PET12"/>
    <property type="match status" value="1"/>
</dbReference>
<dbReference type="InterPro" id="IPR058940">
    <property type="entry name" value="mS26_fungi"/>
</dbReference>
<accession>A0A1E4SHB7</accession>
<proteinExistence type="predicted"/>
<dbReference type="STRING" id="984487.A0A1E4SHB7"/>
<dbReference type="EMBL" id="KV453912">
    <property type="protein sequence ID" value="ODV78909.1"/>
    <property type="molecule type" value="Genomic_DNA"/>
</dbReference>
<evidence type="ECO:0000256" key="1">
    <source>
        <dbReference type="SAM" id="Coils"/>
    </source>
</evidence>
<sequence length="298" mass="33884">MGKGVLKYGGKSGILPKVRPVFKRFPIAPKNPDQIAKESKVSQGYAEGVPLPIKKGFTFHREPVEKKVVTVEERIKRNIEDRRPNVDESSLSQEQLWQLKRDEIRRDYLKQAYLTEAERLKKLEEYKAKAAEREQAFADSHVYEESAASKLTLPTIDSYLQGPIMRQRTEEEQLLVEEQRTLNRKTTELQIKEEKANKLLDLYHAASNFITTEEELEAAINEAFEVNFSKFDGSQSIVESRLVSSGTGYANIDFNERIIADEVLGEISGKPGLQVIKDTLSGEGEKLKREAQVAVNQE</sequence>
<dbReference type="OrthoDB" id="5223508at2759"/>
<organism evidence="2 3">
    <name type="scientific">Suhomyces tanzawaensis NRRL Y-17324</name>
    <dbReference type="NCBI Taxonomy" id="984487"/>
    <lineage>
        <taxon>Eukaryota</taxon>
        <taxon>Fungi</taxon>
        <taxon>Dikarya</taxon>
        <taxon>Ascomycota</taxon>
        <taxon>Saccharomycotina</taxon>
        <taxon>Pichiomycetes</taxon>
        <taxon>Debaryomycetaceae</taxon>
        <taxon>Suhomyces</taxon>
    </lineage>
</organism>
<evidence type="ECO:0000313" key="2">
    <source>
        <dbReference type="EMBL" id="ODV78909.1"/>
    </source>
</evidence>
<dbReference type="RefSeq" id="XP_020064031.1">
    <property type="nucleotide sequence ID" value="XM_020209955.1"/>
</dbReference>